<dbReference type="AlphaFoldDB" id="G7H011"/>
<sequence>MGQISHENTVNAPIAKVWDYMSEVANLPNWMFGMSEMTPLSDQTRGEGAQFQSRMKVGARVDSVVEITRWVEGKEIDTASVSGFSNKTRWKLTEVDPDTTKISVEIEYNFPGGFAGKAIAKLVEPGVHAAVSASDHKLNNILTAL</sequence>
<evidence type="ECO:0008006" key="3">
    <source>
        <dbReference type="Google" id="ProtNLM"/>
    </source>
</evidence>
<protein>
    <recommendedName>
        <fullName evidence="3">Coenzyme Q-binding protein COQ10 START domain-containing protein</fullName>
    </recommendedName>
</protein>
<comment type="caution">
    <text evidence="1">The sequence shown here is derived from an EMBL/GenBank/DDBJ whole genome shotgun (WGS) entry which is preliminary data.</text>
</comment>
<organism evidence="1 2">
    <name type="scientific">Gordonia araii NBRC 100433</name>
    <dbReference type="NCBI Taxonomy" id="1073574"/>
    <lineage>
        <taxon>Bacteria</taxon>
        <taxon>Bacillati</taxon>
        <taxon>Actinomycetota</taxon>
        <taxon>Actinomycetes</taxon>
        <taxon>Mycobacteriales</taxon>
        <taxon>Gordoniaceae</taxon>
        <taxon>Gordonia</taxon>
    </lineage>
</organism>
<dbReference type="CDD" id="cd07812">
    <property type="entry name" value="SRPBCC"/>
    <property type="match status" value="1"/>
</dbReference>
<dbReference type="Proteomes" id="UP000035088">
    <property type="component" value="Unassembled WGS sequence"/>
</dbReference>
<evidence type="ECO:0000313" key="1">
    <source>
        <dbReference type="EMBL" id="GAB09186.1"/>
    </source>
</evidence>
<name>G7H011_9ACTN</name>
<accession>G7H011</accession>
<dbReference type="EMBL" id="BAEE01000031">
    <property type="protein sequence ID" value="GAB09186.1"/>
    <property type="molecule type" value="Genomic_DNA"/>
</dbReference>
<proteinExistence type="predicted"/>
<dbReference type="RefSeq" id="WP_007321263.1">
    <property type="nucleotide sequence ID" value="NZ_BAEE01000031.1"/>
</dbReference>
<keyword evidence="2" id="KW-1185">Reference proteome</keyword>
<reference evidence="1 2" key="1">
    <citation type="submission" date="2011-11" db="EMBL/GenBank/DDBJ databases">
        <title>Whole genome shotgun sequence of Gordonia araii NBRC 100433.</title>
        <authorList>
            <person name="Yoshida Y."/>
            <person name="Hosoyama A."/>
            <person name="Tsuchikane K."/>
            <person name="Katsumata H."/>
            <person name="Yamazaki S."/>
            <person name="Fujita N."/>
        </authorList>
    </citation>
    <scope>NUCLEOTIDE SEQUENCE [LARGE SCALE GENOMIC DNA]</scope>
    <source>
        <strain evidence="1 2">NBRC 100433</strain>
    </source>
</reference>
<dbReference type="Pfam" id="PF10604">
    <property type="entry name" value="Polyketide_cyc2"/>
    <property type="match status" value="1"/>
</dbReference>
<evidence type="ECO:0000313" key="2">
    <source>
        <dbReference type="Proteomes" id="UP000035088"/>
    </source>
</evidence>
<dbReference type="InterPro" id="IPR019587">
    <property type="entry name" value="Polyketide_cyclase/dehydratase"/>
</dbReference>
<dbReference type="InterPro" id="IPR023393">
    <property type="entry name" value="START-like_dom_sf"/>
</dbReference>
<gene>
    <name evidence="1" type="ORF">GOARA_031_00110</name>
</gene>
<dbReference type="Gene3D" id="3.30.530.20">
    <property type="match status" value="1"/>
</dbReference>
<dbReference type="SUPFAM" id="SSF55961">
    <property type="entry name" value="Bet v1-like"/>
    <property type="match status" value="1"/>
</dbReference>